<proteinExistence type="predicted"/>
<accession>A0A6J4TS10</accession>
<name>A0A6J4TS10_9ACTN</name>
<gene>
    <name evidence="1" type="ORF">AVDCRST_MAG05-4353</name>
</gene>
<organism evidence="1">
    <name type="scientific">uncultured Rubrobacteraceae bacterium</name>
    <dbReference type="NCBI Taxonomy" id="349277"/>
    <lineage>
        <taxon>Bacteria</taxon>
        <taxon>Bacillati</taxon>
        <taxon>Actinomycetota</taxon>
        <taxon>Rubrobacteria</taxon>
        <taxon>Rubrobacterales</taxon>
        <taxon>Rubrobacteraceae</taxon>
        <taxon>environmental samples</taxon>
    </lineage>
</organism>
<sequence>MVAYEEDYRAYGEVIAAGVALLRPHGDVRTAAPDEFEAELEQFDPWVVVCGLPGRSDPGRTPAWVELPAEVGKPARVRVGDGRREHVGLTLEGLLGIVDEVEGLVRAREGRAEGQEPAESIHPTS</sequence>
<evidence type="ECO:0000313" key="1">
    <source>
        <dbReference type="EMBL" id="CAA9530254.1"/>
    </source>
</evidence>
<dbReference type="AlphaFoldDB" id="A0A6J4TS10"/>
<protein>
    <submittedName>
        <fullName evidence="1">Uncharacterized protein</fullName>
    </submittedName>
</protein>
<reference evidence="1" key="1">
    <citation type="submission" date="2020-02" db="EMBL/GenBank/DDBJ databases">
        <authorList>
            <person name="Meier V. D."/>
        </authorList>
    </citation>
    <scope>NUCLEOTIDE SEQUENCE</scope>
    <source>
        <strain evidence="1">AVDCRST_MAG05</strain>
    </source>
</reference>
<dbReference type="EMBL" id="CADCVM010000474">
    <property type="protein sequence ID" value="CAA9530254.1"/>
    <property type="molecule type" value="Genomic_DNA"/>
</dbReference>